<dbReference type="EMBL" id="CU633895">
    <property type="protein sequence ID" value="CAP66596.1"/>
    <property type="molecule type" value="Genomic_DNA"/>
</dbReference>
<proteinExistence type="predicted"/>
<dbReference type="HOGENOM" id="CLU_1240590_0_0_1"/>
<evidence type="ECO:0000256" key="1">
    <source>
        <dbReference type="SAM" id="MobiDB-lite"/>
    </source>
</evidence>
<keyword evidence="2" id="KW-0812">Transmembrane</keyword>
<feature type="compositionally biased region" description="Pro residues" evidence="1">
    <location>
        <begin position="25"/>
        <end position="36"/>
    </location>
</feature>
<sequence length="223" mass="25235">MHGTGIKLPNRERQKTSQKTASPLSTPPKPLPNQPPQPLHHPLLPFLIPPHPFLPLLPSQHLLLLPPTLPLILPLLSQLLHPLELLDRIITTHQIPFVHLLHPLLLVLSEPLQLLSHFPLPLQLPFPRPRVRLWNKLVKLLPVEFPKIFPLVPVVIKRAPPFRLQQLVAVGEVISCWDCWAMATMLLRLILGWERRDVLIVIVVVVVAVVIVGFVGAGVQFWD</sequence>
<feature type="transmembrane region" description="Helical" evidence="2">
    <location>
        <begin position="167"/>
        <end position="191"/>
    </location>
</feature>
<reference evidence="3" key="2">
    <citation type="submission" date="2008-07" db="EMBL/GenBank/DDBJ databases">
        <authorList>
            <person name="Genoscope - CEA"/>
        </authorList>
    </citation>
    <scope>NUCLEOTIDE SEQUENCE</scope>
    <source>
        <strain evidence="3">S mat+</strain>
    </source>
</reference>
<dbReference type="RefSeq" id="XP_001905930.1">
    <property type="nucleotide sequence ID" value="XM_001905895.1"/>
</dbReference>
<protein>
    <submittedName>
        <fullName evidence="3">Podospora anserina S mat+ genomic DNA chromosome 4, supercontig 4</fullName>
    </submittedName>
</protein>
<keyword evidence="2" id="KW-1133">Transmembrane helix</keyword>
<organism evidence="3">
    <name type="scientific">Podospora anserina (strain S / ATCC MYA-4624 / DSM 980 / FGSC 10383)</name>
    <name type="common">Pleurage anserina</name>
    <dbReference type="NCBI Taxonomy" id="515849"/>
    <lineage>
        <taxon>Eukaryota</taxon>
        <taxon>Fungi</taxon>
        <taxon>Dikarya</taxon>
        <taxon>Ascomycota</taxon>
        <taxon>Pezizomycotina</taxon>
        <taxon>Sordariomycetes</taxon>
        <taxon>Sordariomycetidae</taxon>
        <taxon>Sordariales</taxon>
        <taxon>Podosporaceae</taxon>
        <taxon>Podospora</taxon>
        <taxon>Podospora anserina</taxon>
    </lineage>
</organism>
<evidence type="ECO:0000313" key="3">
    <source>
        <dbReference type="EMBL" id="CAP66596.1"/>
    </source>
</evidence>
<name>B2AR18_PODAN</name>
<gene>
    <name evidence="3" type="ORF">PODANS_4_8940</name>
</gene>
<evidence type="ECO:0000256" key="2">
    <source>
        <dbReference type="SAM" id="Phobius"/>
    </source>
</evidence>
<dbReference type="GeneID" id="6189995"/>
<feature type="region of interest" description="Disordered" evidence="1">
    <location>
        <begin position="1"/>
        <end position="36"/>
    </location>
</feature>
<reference evidence="3" key="1">
    <citation type="journal article" date="2008" name="Genome Biol.">
        <title>The genome sequence of the model ascomycete fungus Podospora anserina.</title>
        <authorList>
            <person name="Espagne E."/>
            <person name="Lespinet O."/>
            <person name="Malagnac F."/>
            <person name="Da Silva C."/>
            <person name="Jaillon O."/>
            <person name="Porcel B.M."/>
            <person name="Couloux A."/>
            <person name="Aury J.-M."/>
            <person name="Segurens B."/>
            <person name="Poulain J."/>
            <person name="Anthouard V."/>
            <person name="Grossetete S."/>
            <person name="Khalili H."/>
            <person name="Coppin E."/>
            <person name="Dequard-Chablat M."/>
            <person name="Picard M."/>
            <person name="Contamine V."/>
            <person name="Arnaise S."/>
            <person name="Bourdais A."/>
            <person name="Berteaux-Lecellier V."/>
            <person name="Gautheret D."/>
            <person name="de Vries R.P."/>
            <person name="Battaglia E."/>
            <person name="Coutinho P.M."/>
            <person name="Danchin E.G.J."/>
            <person name="Henrissat B."/>
            <person name="El Khoury R."/>
            <person name="Sainsard-Chanet A."/>
            <person name="Boivin A."/>
            <person name="Pinan-Lucarre B."/>
            <person name="Sellem C.H."/>
            <person name="Debuchy R."/>
            <person name="Wincker P."/>
            <person name="Weissenbach J."/>
            <person name="Silar P."/>
        </authorList>
    </citation>
    <scope>NUCLEOTIDE SEQUENCE [LARGE SCALE GENOMIC DNA]</scope>
    <source>
        <strain evidence="3">S mat+</strain>
    </source>
</reference>
<feature type="transmembrane region" description="Helical" evidence="2">
    <location>
        <begin position="198"/>
        <end position="222"/>
    </location>
</feature>
<dbReference type="VEuPathDB" id="FungiDB:PODANS_4_8940"/>
<accession>B2AR18</accession>
<keyword evidence="2" id="KW-0472">Membrane</keyword>
<dbReference type="KEGG" id="pan:PODANSg2958"/>
<dbReference type="AlphaFoldDB" id="B2AR18"/>